<feature type="domain" description="PCI" evidence="2">
    <location>
        <begin position="232"/>
        <end position="398"/>
    </location>
</feature>
<evidence type="ECO:0000313" key="3">
    <source>
        <dbReference type="EMBL" id="KAK1938531.1"/>
    </source>
</evidence>
<evidence type="ECO:0000256" key="1">
    <source>
        <dbReference type="ARBA" id="ARBA00008482"/>
    </source>
</evidence>
<reference evidence="3" key="2">
    <citation type="submission" date="2021-05" db="EMBL/GenBank/DDBJ databases">
        <authorList>
            <person name="Pain A."/>
        </authorList>
    </citation>
    <scope>NUCLEOTIDE SEQUENCE</scope>
    <source>
        <strain evidence="3">1802A</strain>
    </source>
</reference>
<keyword evidence="4" id="KW-1185">Reference proteome</keyword>
<dbReference type="PROSITE" id="PS50250">
    <property type="entry name" value="PCI"/>
    <property type="match status" value="1"/>
</dbReference>
<name>A0AAD9GHF8_BABDI</name>
<reference evidence="3" key="1">
    <citation type="journal article" date="2014" name="Nucleic Acids Res.">
        <title>The evolutionary dynamics of variant antigen genes in Babesia reveal a history of genomic innovation underlying host-parasite interaction.</title>
        <authorList>
            <person name="Jackson A.P."/>
            <person name="Otto T.D."/>
            <person name="Darby A."/>
            <person name="Ramaprasad A."/>
            <person name="Xia D."/>
            <person name="Echaide I.E."/>
            <person name="Farber M."/>
            <person name="Gahlot S."/>
            <person name="Gamble J."/>
            <person name="Gupta D."/>
            <person name="Gupta Y."/>
            <person name="Jackson L."/>
            <person name="Malandrin L."/>
            <person name="Malas T.B."/>
            <person name="Moussa E."/>
            <person name="Nair M."/>
            <person name="Reid A.J."/>
            <person name="Sanders M."/>
            <person name="Sharma J."/>
            <person name="Tracey A."/>
            <person name="Quail M.A."/>
            <person name="Weir W."/>
            <person name="Wastling J.M."/>
            <person name="Hall N."/>
            <person name="Willadsen P."/>
            <person name="Lingelbach K."/>
            <person name="Shiels B."/>
            <person name="Tait A."/>
            <person name="Berriman M."/>
            <person name="Allred D.R."/>
            <person name="Pain A."/>
        </authorList>
    </citation>
    <scope>NUCLEOTIDE SEQUENCE</scope>
    <source>
        <strain evidence="3">1802A</strain>
    </source>
</reference>
<accession>A0AAD9GHF8</accession>
<gene>
    <name evidence="3" type="ORF">X943_002122</name>
</gene>
<dbReference type="SMART" id="SM00088">
    <property type="entry name" value="PINT"/>
    <property type="match status" value="1"/>
</dbReference>
<protein>
    <submittedName>
        <fullName evidence="3">PCI domain containing protein</fullName>
    </submittedName>
</protein>
<evidence type="ECO:0000259" key="2">
    <source>
        <dbReference type="PROSITE" id="PS50250"/>
    </source>
</evidence>
<organism evidence="3 4">
    <name type="scientific">Babesia divergens</name>
    <dbReference type="NCBI Taxonomy" id="32595"/>
    <lineage>
        <taxon>Eukaryota</taxon>
        <taxon>Sar</taxon>
        <taxon>Alveolata</taxon>
        <taxon>Apicomplexa</taxon>
        <taxon>Aconoidasida</taxon>
        <taxon>Piroplasmida</taxon>
        <taxon>Babesiidae</taxon>
        <taxon>Babesia</taxon>
    </lineage>
</organism>
<dbReference type="GO" id="GO:0005852">
    <property type="term" value="C:eukaryotic translation initiation factor 3 complex"/>
    <property type="evidence" value="ECO:0007669"/>
    <property type="project" value="TreeGrafter"/>
</dbReference>
<comment type="similarity">
    <text evidence="1">Belongs to the CSN7/EIF3M family. CSN7 subfamily.</text>
</comment>
<dbReference type="Proteomes" id="UP001195914">
    <property type="component" value="Unassembled WGS sequence"/>
</dbReference>
<sequence>MTTFVPLSQDTEGAVSSAALGDWILSIIKVRAPAKTADYYSKLLNQFQEVDGEQIIKDSFQLFELLLSEHDMLFAFLQDAKDKGTTAVLTIDQNSKVETEVEIKFADALKQVEEYFTVLMYMLQLRFTSNAQIERAGNLLLKAISGGDSFLELRLRLLQMLYNSVEPTLPLRVLVYITVLEFASKNDIFSTLIPTIQKLEEWMKDWVIDKKTKIYIYQIISKELDAMGKSDMAYRYLEKRVECCDEPSLFSVGENIEATAQFCVRSIMADGVLYFDRLCMMPAVEHLRKTEHAPIVEMLDLFVKGSIADVEAIIAKYGEATFNKLGVPLETCRNKIKLLTLASLCQSESEVSIARIQEQLGLPKEDVEEVVVTAITKGVMDALIDQKNERVIIRSVMQRQFGTEQLQQLHSNLLHWKECVNNLITLLGSHN</sequence>
<dbReference type="AlphaFoldDB" id="A0AAD9GHF8"/>
<evidence type="ECO:0000313" key="4">
    <source>
        <dbReference type="Proteomes" id="UP001195914"/>
    </source>
</evidence>
<dbReference type="InterPro" id="IPR036390">
    <property type="entry name" value="WH_DNA-bd_sf"/>
</dbReference>
<dbReference type="SUPFAM" id="SSF46785">
    <property type="entry name" value="Winged helix' DNA-binding domain"/>
    <property type="match status" value="1"/>
</dbReference>
<proteinExistence type="inferred from homology"/>
<dbReference type="EMBL" id="JAHBMH010000024">
    <property type="protein sequence ID" value="KAK1938531.1"/>
    <property type="molecule type" value="Genomic_DNA"/>
</dbReference>
<dbReference type="Gene3D" id="1.25.40.570">
    <property type="match status" value="1"/>
</dbReference>
<dbReference type="InterPro" id="IPR000717">
    <property type="entry name" value="PCI_dom"/>
</dbReference>
<dbReference type="PANTHER" id="PTHR15350:SF2">
    <property type="entry name" value="EUKARYOTIC TRANSLATION INITIATION FACTOR 3 SUBUNIT M"/>
    <property type="match status" value="1"/>
</dbReference>
<dbReference type="InterPro" id="IPR045237">
    <property type="entry name" value="COPS7/eIF3m"/>
</dbReference>
<dbReference type="PANTHER" id="PTHR15350">
    <property type="entry name" value="COP9 SIGNALOSOME COMPLEX SUBUNIT 7/DENDRITIC CELL PROTEIN GA17"/>
    <property type="match status" value="1"/>
</dbReference>
<dbReference type="GO" id="GO:0002183">
    <property type="term" value="P:cytoplasmic translational initiation"/>
    <property type="evidence" value="ECO:0007669"/>
    <property type="project" value="TreeGrafter"/>
</dbReference>
<dbReference type="Pfam" id="PF01399">
    <property type="entry name" value="PCI"/>
    <property type="match status" value="1"/>
</dbReference>
<comment type="caution">
    <text evidence="3">The sequence shown here is derived from an EMBL/GenBank/DDBJ whole genome shotgun (WGS) entry which is preliminary data.</text>
</comment>